<dbReference type="AlphaFoldDB" id="A0AA47KMS2"/>
<dbReference type="InterPro" id="IPR000683">
    <property type="entry name" value="Gfo/Idh/MocA-like_OxRdtase_N"/>
</dbReference>
<dbReference type="Pfam" id="PF01408">
    <property type="entry name" value="GFO_IDH_MocA"/>
    <property type="match status" value="1"/>
</dbReference>
<sequence length="313" mass="34961">MKIASIGLGDIAQKAYLPLMANWPGLEWVLCSRDSAKRAALATQYRVSETASDIHECLALGVDGVMIHSATDSHAALIRTCIQAGVPVFVDKPVAPSGAEVETLFNLAEQQQTPLFAGFNRRYLPLLNTHLNGQRPEDELGTPLLSLRWEKHRHALPDAPRRFIFDDFIHPLDSINVHGDINIDDLDVFAQFSEGLLGRLDVRWHRDNSLFEASMNRQYGVTKETIAASYRNECYFFDGFTRGERMQDNVTTQLTLPDWTGMQASKGFAAMLSHWFEVVSEGRVDAALTARNVASHWAAEDLVAYCEALRDSP</sequence>
<dbReference type="SUPFAM" id="SSF55347">
    <property type="entry name" value="Glyceraldehyde-3-phosphate dehydrogenase-like, C-terminal domain"/>
    <property type="match status" value="1"/>
</dbReference>
<evidence type="ECO:0000313" key="2">
    <source>
        <dbReference type="EMBL" id="WBA09776.1"/>
    </source>
</evidence>
<proteinExistence type="predicted"/>
<dbReference type="PANTHER" id="PTHR43708:SF4">
    <property type="entry name" value="OXIDOREDUCTASE YCEM-RELATED"/>
    <property type="match status" value="1"/>
</dbReference>
<dbReference type="SUPFAM" id="SSF51735">
    <property type="entry name" value="NAD(P)-binding Rossmann-fold domains"/>
    <property type="match status" value="1"/>
</dbReference>
<evidence type="ECO:0000259" key="1">
    <source>
        <dbReference type="Pfam" id="PF01408"/>
    </source>
</evidence>
<organism evidence="2 3">
    <name type="scientific">Salinivibrio kushneri</name>
    <dbReference type="NCBI Taxonomy" id="1908198"/>
    <lineage>
        <taxon>Bacteria</taxon>
        <taxon>Pseudomonadati</taxon>
        <taxon>Pseudomonadota</taxon>
        <taxon>Gammaproteobacteria</taxon>
        <taxon>Vibrionales</taxon>
        <taxon>Vibrionaceae</taxon>
        <taxon>Salinivibrio</taxon>
    </lineage>
</organism>
<dbReference type="Proteomes" id="UP001164748">
    <property type="component" value="Chromosome"/>
</dbReference>
<dbReference type="InterPro" id="IPR036291">
    <property type="entry name" value="NAD(P)-bd_dom_sf"/>
</dbReference>
<name>A0AA47KMS2_9GAMM</name>
<dbReference type="GO" id="GO:0000166">
    <property type="term" value="F:nucleotide binding"/>
    <property type="evidence" value="ECO:0007669"/>
    <property type="project" value="InterPro"/>
</dbReference>
<reference evidence="2" key="1">
    <citation type="submission" date="2022-09" db="EMBL/GenBank/DDBJ databases">
        <authorList>
            <person name="Li Z.-J."/>
        </authorList>
    </citation>
    <scope>NUCLEOTIDE SEQUENCE</scope>
    <source>
        <strain evidence="2">TGB11</strain>
    </source>
</reference>
<dbReference type="PANTHER" id="PTHR43708">
    <property type="entry name" value="CONSERVED EXPRESSED OXIDOREDUCTASE (EUROFUNG)"/>
    <property type="match status" value="1"/>
</dbReference>
<dbReference type="InterPro" id="IPR051317">
    <property type="entry name" value="Gfo/Idh/MocA_oxidoreduct"/>
</dbReference>
<dbReference type="RefSeq" id="WP_269579875.1">
    <property type="nucleotide sequence ID" value="NZ_CP114588.1"/>
</dbReference>
<evidence type="ECO:0000313" key="3">
    <source>
        <dbReference type="Proteomes" id="UP001164748"/>
    </source>
</evidence>
<dbReference type="EMBL" id="CP114588">
    <property type="protein sequence ID" value="WBA09776.1"/>
    <property type="molecule type" value="Genomic_DNA"/>
</dbReference>
<dbReference type="Gene3D" id="3.30.360.10">
    <property type="entry name" value="Dihydrodipicolinate Reductase, domain 2"/>
    <property type="match status" value="1"/>
</dbReference>
<feature type="domain" description="Gfo/Idh/MocA-like oxidoreductase N-terminal" evidence="1">
    <location>
        <begin position="2"/>
        <end position="119"/>
    </location>
</feature>
<gene>
    <name evidence="2" type="ORF">N8M53_06155</name>
</gene>
<dbReference type="Gene3D" id="3.40.50.720">
    <property type="entry name" value="NAD(P)-binding Rossmann-like Domain"/>
    <property type="match status" value="1"/>
</dbReference>
<protein>
    <submittedName>
        <fullName evidence="2">Gfo/Idh/MocA family oxidoreductase</fullName>
    </submittedName>
</protein>
<accession>A0AA47KMS2</accession>